<keyword evidence="5 8" id="KW-0812">Transmembrane</keyword>
<feature type="transmembrane region" description="Helical" evidence="8">
    <location>
        <begin position="115"/>
        <end position="135"/>
    </location>
</feature>
<evidence type="ECO:0000256" key="8">
    <source>
        <dbReference type="SAM" id="Phobius"/>
    </source>
</evidence>
<keyword evidence="2" id="KW-1003">Cell membrane</keyword>
<feature type="transmembrane region" description="Helical" evidence="8">
    <location>
        <begin position="297"/>
        <end position="314"/>
    </location>
</feature>
<keyword evidence="7 8" id="KW-0472">Membrane</keyword>
<dbReference type="AlphaFoldDB" id="A0A2U1S7C1"/>
<feature type="transmembrane region" description="Helical" evidence="8">
    <location>
        <begin position="87"/>
        <end position="108"/>
    </location>
</feature>
<keyword evidence="11" id="KW-1185">Reference proteome</keyword>
<keyword evidence="4" id="KW-0808">Transferase</keyword>
<keyword evidence="6 8" id="KW-1133">Transmembrane helix</keyword>
<name>A0A2U1S7C1_9EURY</name>
<evidence type="ECO:0000313" key="10">
    <source>
        <dbReference type="EMBL" id="PWB85878.1"/>
    </source>
</evidence>
<dbReference type="PANTHER" id="PTHR33908">
    <property type="entry name" value="MANNOSYLTRANSFERASE YKCB-RELATED"/>
    <property type="match status" value="1"/>
</dbReference>
<feature type="transmembrane region" description="Helical" evidence="8">
    <location>
        <begin position="326"/>
        <end position="356"/>
    </location>
</feature>
<evidence type="ECO:0000256" key="5">
    <source>
        <dbReference type="ARBA" id="ARBA00022692"/>
    </source>
</evidence>
<dbReference type="GO" id="GO:0008610">
    <property type="term" value="P:lipid biosynthetic process"/>
    <property type="evidence" value="ECO:0007669"/>
    <property type="project" value="UniProtKB-ARBA"/>
</dbReference>
<feature type="transmembrane region" description="Helical" evidence="8">
    <location>
        <begin position="422"/>
        <end position="442"/>
    </location>
</feature>
<organism evidence="10 11">
    <name type="scientific">Methanobrevibacter woesei</name>
    <dbReference type="NCBI Taxonomy" id="190976"/>
    <lineage>
        <taxon>Archaea</taxon>
        <taxon>Methanobacteriati</taxon>
        <taxon>Methanobacteriota</taxon>
        <taxon>Methanomada group</taxon>
        <taxon>Methanobacteria</taxon>
        <taxon>Methanobacteriales</taxon>
        <taxon>Methanobacteriaceae</taxon>
        <taxon>Methanobrevibacter</taxon>
    </lineage>
</organism>
<dbReference type="PANTHER" id="PTHR33908:SF11">
    <property type="entry name" value="MEMBRANE PROTEIN"/>
    <property type="match status" value="1"/>
</dbReference>
<evidence type="ECO:0000256" key="4">
    <source>
        <dbReference type="ARBA" id="ARBA00022679"/>
    </source>
</evidence>
<feature type="transmembrane region" description="Helical" evidence="8">
    <location>
        <begin position="165"/>
        <end position="194"/>
    </location>
</feature>
<feature type="transmembrane region" description="Helical" evidence="8">
    <location>
        <begin position="368"/>
        <end position="386"/>
    </location>
</feature>
<feature type="transmembrane region" description="Helical" evidence="8">
    <location>
        <begin position="37"/>
        <end position="57"/>
    </location>
</feature>
<feature type="transmembrane region" description="Helical" evidence="8">
    <location>
        <begin position="392"/>
        <end position="410"/>
    </location>
</feature>
<dbReference type="InterPro" id="IPR038731">
    <property type="entry name" value="RgtA/B/C-like"/>
</dbReference>
<evidence type="ECO:0000256" key="3">
    <source>
        <dbReference type="ARBA" id="ARBA00022676"/>
    </source>
</evidence>
<comment type="caution">
    <text evidence="10">The sequence shown here is derived from an EMBL/GenBank/DDBJ whole genome shotgun (WGS) entry which is preliminary data.</text>
</comment>
<evidence type="ECO:0000256" key="1">
    <source>
        <dbReference type="ARBA" id="ARBA00004651"/>
    </source>
</evidence>
<feature type="transmembrane region" description="Helical" evidence="8">
    <location>
        <begin position="141"/>
        <end position="158"/>
    </location>
</feature>
<evidence type="ECO:0000313" key="11">
    <source>
        <dbReference type="Proteomes" id="UP000245577"/>
    </source>
</evidence>
<evidence type="ECO:0000256" key="2">
    <source>
        <dbReference type="ARBA" id="ARBA00022475"/>
    </source>
</evidence>
<feature type="domain" description="Glycosyltransferase RgtA/B/C/D-like" evidence="9">
    <location>
        <begin position="69"/>
        <end position="204"/>
    </location>
</feature>
<feature type="transmembrane region" description="Helical" evidence="8">
    <location>
        <begin position="214"/>
        <end position="234"/>
    </location>
</feature>
<protein>
    <recommendedName>
        <fullName evidence="9">Glycosyltransferase RgtA/B/C/D-like domain-containing protein</fullName>
    </recommendedName>
</protein>
<gene>
    <name evidence="10" type="ORF">MBBWO_07240</name>
</gene>
<evidence type="ECO:0000259" key="9">
    <source>
        <dbReference type="Pfam" id="PF13231"/>
    </source>
</evidence>
<evidence type="ECO:0000256" key="6">
    <source>
        <dbReference type="ARBA" id="ARBA00022989"/>
    </source>
</evidence>
<dbReference type="InterPro" id="IPR050297">
    <property type="entry name" value="LipidA_mod_glycosyltrf_83"/>
</dbReference>
<accession>A0A2U1S7C1</accession>
<reference evidence="10 11" key="1">
    <citation type="submission" date="2017-03" db="EMBL/GenBank/DDBJ databases">
        <title>Genome sequence of Methanobrevibacter wosei.</title>
        <authorList>
            <person name="Poehlein A."/>
            <person name="Seedorf H."/>
            <person name="Daniel R."/>
        </authorList>
    </citation>
    <scope>NUCLEOTIDE SEQUENCE [LARGE SCALE GENOMIC DNA]</scope>
    <source>
        <strain evidence="10 11">DSM 11979</strain>
    </source>
</reference>
<comment type="subcellular location">
    <subcellularLocation>
        <location evidence="1">Cell membrane</location>
        <topology evidence="1">Multi-pass membrane protein</topology>
    </subcellularLocation>
</comment>
<feature type="transmembrane region" description="Helical" evidence="8">
    <location>
        <begin position="64"/>
        <end position="81"/>
    </location>
</feature>
<feature type="transmembrane region" description="Helical" evidence="8">
    <location>
        <begin position="12"/>
        <end position="31"/>
    </location>
</feature>
<proteinExistence type="predicted"/>
<evidence type="ECO:0000256" key="7">
    <source>
        <dbReference type="ARBA" id="ARBA00023136"/>
    </source>
</evidence>
<dbReference type="GO" id="GO:0016763">
    <property type="term" value="F:pentosyltransferase activity"/>
    <property type="evidence" value="ECO:0007669"/>
    <property type="project" value="TreeGrafter"/>
</dbReference>
<sequence>MTGLELNLEKKDWPYVILLTIFNILLVSTYILFNEQLGIYCSDVFVYLLNGLYFNGINIDSTSTIWLSPVICYLTSILFNLGFSGEIAIYIVTGVFAIVGNIGLYFLFRFRFNQLLSILGSLCYSSFSLYLLWLANGSLDIPVVSLTILVVFFWILAIDKNPKYYLIVAILIVLGIFTRYTIVLVLPALMLYFIYKKKSYILHKEFFTSKEFRYLLISILVACLLAVFILNPIVDLSENHLGFVSQGQSVVGGDKGSSIDSAYTEDYLFYIHDFPNYLSSFSTEFDDKIPILEKPTIMAGFFIVLLMIGLLLFIKDNTFNKKYLLITALLFASSLIIINLNIILAMLLLFIVMLSCRKIFKLSKNHDLALMLFAWLLFNIVFYSYYNIKVNRYIIPVLPVVSFFIVISLNEIYSKFRFNNKIVSVILIVIFIVSSFSFIMTFDDTSEFKAPEEVSDFLINYDGDYEDKTIGVYNIRPFTWYFKEPVLGIMANETKLIDSSELDYYISNIKQDNLTNFTEIKNIDNLYLYEKII</sequence>
<dbReference type="EMBL" id="MZGU01000004">
    <property type="protein sequence ID" value="PWB85878.1"/>
    <property type="molecule type" value="Genomic_DNA"/>
</dbReference>
<dbReference type="Proteomes" id="UP000245577">
    <property type="component" value="Unassembled WGS sequence"/>
</dbReference>
<dbReference type="GO" id="GO:0005886">
    <property type="term" value="C:plasma membrane"/>
    <property type="evidence" value="ECO:0007669"/>
    <property type="project" value="UniProtKB-SubCell"/>
</dbReference>
<dbReference type="Pfam" id="PF13231">
    <property type="entry name" value="PMT_2"/>
    <property type="match status" value="1"/>
</dbReference>
<keyword evidence="3" id="KW-0328">Glycosyltransferase</keyword>